<evidence type="ECO:0000313" key="5">
    <source>
        <dbReference type="EMBL" id="KAA5611975.1"/>
    </source>
</evidence>
<dbReference type="PRINTS" id="PR00469">
    <property type="entry name" value="PNDRDTASEII"/>
</dbReference>
<dbReference type="InterPro" id="IPR051691">
    <property type="entry name" value="Metab_Enz_Cyan_OpOx_G3PDH"/>
</dbReference>
<dbReference type="Gene3D" id="3.50.50.60">
    <property type="entry name" value="FAD/NAD(P)-binding domain"/>
    <property type="match status" value="3"/>
</dbReference>
<keyword evidence="6" id="KW-1185">Reference proteome</keyword>
<dbReference type="GO" id="GO:0016491">
    <property type="term" value="F:oxidoreductase activity"/>
    <property type="evidence" value="ECO:0007669"/>
    <property type="project" value="UniProtKB-KW"/>
</dbReference>
<dbReference type="Proteomes" id="UP000325255">
    <property type="component" value="Unassembled WGS sequence"/>
</dbReference>
<dbReference type="AlphaFoldDB" id="A0A5M6IX82"/>
<accession>A0A5M6IX82</accession>
<sequence>MPRPGGRGTFGPHLPGDGARGHAGGTPVGPAGDRPVSRVDLVIVGAGPAGLAAAIEARGLGLDTLVIDEQPAPGGQVWRAIERRARAGEAVALGAAYAAGAAVVARFRASGAAYRPGARVWQIESGGRVFVSAEGRSEVVEAGAVLLATGAQERPVPFPGWLLPGVLTVGAAQILLKTSWQVPEGPVWIAGSGPLVALYAVQVLRAGGHLAGILDTTPPGLLRRAAGQAGAALRGVADLLAGLGWLARLRLAGVRIVPGVREFAAEGDDRLCGLRYRTAAGGAVRREPAAVLLVHEGVVPAIHPTLLLGCDHDWDAAQGSFRPRLGALGETSRPGIFVAGDLGGIGGATAALARGRLAAIGIAARAGRLDEAAARRRAAPVRAGLGRALAVRPLLDALYPPPARPLADDTVVCRCEGLTAGAIRAAARIGRPGPNQVKAFTRCGMGPCQGRQCGLTLSALLAETQGATMAEIGSFRVRPPLAPISLDELAALADMGE</sequence>
<feature type="domain" description="SoxA A3" evidence="4">
    <location>
        <begin position="416"/>
        <end position="491"/>
    </location>
</feature>
<feature type="region of interest" description="Disordered" evidence="2">
    <location>
        <begin position="1"/>
        <end position="32"/>
    </location>
</feature>
<evidence type="ECO:0000259" key="3">
    <source>
        <dbReference type="Pfam" id="PF07992"/>
    </source>
</evidence>
<dbReference type="InterPro" id="IPR023753">
    <property type="entry name" value="FAD/NAD-binding_dom"/>
</dbReference>
<organism evidence="5 6">
    <name type="scientific">Rhodovastum atsumiense</name>
    <dbReference type="NCBI Taxonomy" id="504468"/>
    <lineage>
        <taxon>Bacteria</taxon>
        <taxon>Pseudomonadati</taxon>
        <taxon>Pseudomonadota</taxon>
        <taxon>Alphaproteobacteria</taxon>
        <taxon>Acetobacterales</taxon>
        <taxon>Acetobacteraceae</taxon>
        <taxon>Rhodovastum</taxon>
    </lineage>
</organism>
<dbReference type="Gene3D" id="1.10.10.1100">
    <property type="entry name" value="BFD-like [2Fe-2S]-binding domain"/>
    <property type="match status" value="1"/>
</dbReference>
<evidence type="ECO:0000259" key="4">
    <source>
        <dbReference type="Pfam" id="PF17806"/>
    </source>
</evidence>
<dbReference type="InterPro" id="IPR017224">
    <property type="entry name" value="Opine_Oxase_asu/HCN_bsu"/>
</dbReference>
<comment type="caution">
    <text evidence="5">The sequence shown here is derived from an EMBL/GenBank/DDBJ whole genome shotgun (WGS) entry which is preliminary data.</text>
</comment>
<dbReference type="Pfam" id="PF07992">
    <property type="entry name" value="Pyr_redox_2"/>
    <property type="match status" value="1"/>
</dbReference>
<name>A0A5M6IX82_9PROT</name>
<dbReference type="PIRSF" id="PIRSF037495">
    <property type="entry name" value="Opine_OX_OoxA/HcnB"/>
    <property type="match status" value="1"/>
</dbReference>
<evidence type="ECO:0000256" key="1">
    <source>
        <dbReference type="ARBA" id="ARBA00023002"/>
    </source>
</evidence>
<dbReference type="EMBL" id="VWPK01000016">
    <property type="protein sequence ID" value="KAA5611975.1"/>
    <property type="molecule type" value="Genomic_DNA"/>
</dbReference>
<protein>
    <submittedName>
        <fullName evidence="5">FAD-binding protein</fullName>
    </submittedName>
</protein>
<dbReference type="OrthoDB" id="9801699at2"/>
<evidence type="ECO:0000313" key="6">
    <source>
        <dbReference type="Proteomes" id="UP000325255"/>
    </source>
</evidence>
<dbReference type="Pfam" id="PF17806">
    <property type="entry name" value="SO_alpha_A3"/>
    <property type="match status" value="1"/>
</dbReference>
<dbReference type="InterPro" id="IPR041854">
    <property type="entry name" value="BFD-like_2Fe2S-bd_dom_sf"/>
</dbReference>
<proteinExistence type="predicted"/>
<dbReference type="PANTHER" id="PTHR42949">
    <property type="entry name" value="ANAEROBIC GLYCEROL-3-PHOSPHATE DEHYDROGENASE SUBUNIT B"/>
    <property type="match status" value="1"/>
</dbReference>
<dbReference type="PANTHER" id="PTHR42949:SF3">
    <property type="entry name" value="ANAEROBIC GLYCEROL-3-PHOSPHATE DEHYDROGENASE SUBUNIT B"/>
    <property type="match status" value="1"/>
</dbReference>
<reference evidence="5 6" key="1">
    <citation type="submission" date="2019-09" db="EMBL/GenBank/DDBJ databases">
        <title>Genome sequence of Rhodovastum atsumiense, a diverse member of the Acetobacteraceae family of non-sulfur purple photosynthetic bacteria.</title>
        <authorList>
            <person name="Meyer T."/>
            <person name="Kyndt J."/>
        </authorList>
    </citation>
    <scope>NUCLEOTIDE SEQUENCE [LARGE SCALE GENOMIC DNA]</scope>
    <source>
        <strain evidence="5 6">DSM 21279</strain>
    </source>
</reference>
<feature type="domain" description="FAD/NAD(P)-binding" evidence="3">
    <location>
        <begin position="40"/>
        <end position="354"/>
    </location>
</feature>
<dbReference type="InterPro" id="IPR036188">
    <property type="entry name" value="FAD/NAD-bd_sf"/>
</dbReference>
<gene>
    <name evidence="5" type="ORF">F1189_12000</name>
</gene>
<evidence type="ECO:0000256" key="2">
    <source>
        <dbReference type="SAM" id="MobiDB-lite"/>
    </source>
</evidence>
<dbReference type="SUPFAM" id="SSF51905">
    <property type="entry name" value="FAD/NAD(P)-binding domain"/>
    <property type="match status" value="1"/>
</dbReference>
<keyword evidence="1" id="KW-0560">Oxidoreductase</keyword>
<dbReference type="InterPro" id="IPR041117">
    <property type="entry name" value="SoxA_A3"/>
</dbReference>
<dbReference type="PRINTS" id="PR00368">
    <property type="entry name" value="FADPNR"/>
</dbReference>